<dbReference type="RefSeq" id="WP_265127934.1">
    <property type="nucleotide sequence ID" value="NZ_JAPCHY010000008.1"/>
</dbReference>
<reference evidence="2 3" key="1">
    <citation type="submission" date="2022-10" db="EMBL/GenBank/DDBJ databases">
        <title>Xanthomonas sp. H13-6.</title>
        <authorList>
            <person name="Liu X."/>
            <person name="Deng Z."/>
            <person name="Jiang Y."/>
            <person name="Yu T."/>
            <person name="Ai J."/>
        </authorList>
    </citation>
    <scope>NUCLEOTIDE SEQUENCE [LARGE SCALE GENOMIC DNA]</scope>
    <source>
        <strain evidence="2 3">H13-6</strain>
    </source>
</reference>
<keyword evidence="3" id="KW-1185">Reference proteome</keyword>
<dbReference type="InterPro" id="IPR021834">
    <property type="entry name" value="DUF3426"/>
</dbReference>
<organism evidence="2 3">
    <name type="scientific">Xanthomonas chitinilytica</name>
    <dbReference type="NCBI Taxonomy" id="2989819"/>
    <lineage>
        <taxon>Bacteria</taxon>
        <taxon>Pseudomonadati</taxon>
        <taxon>Pseudomonadota</taxon>
        <taxon>Gammaproteobacteria</taxon>
        <taxon>Lysobacterales</taxon>
        <taxon>Lysobacteraceae</taxon>
        <taxon>Xanthomonas</taxon>
    </lineage>
</organism>
<feature type="region of interest" description="Disordered" evidence="1">
    <location>
        <begin position="1"/>
        <end position="104"/>
    </location>
</feature>
<comment type="caution">
    <text evidence="2">The sequence shown here is derived from an EMBL/GenBank/DDBJ whole genome shotgun (WGS) entry which is preliminary data.</text>
</comment>
<dbReference type="EMBL" id="JAPCHY010000008">
    <property type="protein sequence ID" value="MCW4472948.1"/>
    <property type="molecule type" value="Genomic_DNA"/>
</dbReference>
<evidence type="ECO:0000313" key="3">
    <source>
        <dbReference type="Proteomes" id="UP001209922"/>
    </source>
</evidence>
<evidence type="ECO:0000313" key="2">
    <source>
        <dbReference type="EMBL" id="MCW4472948.1"/>
    </source>
</evidence>
<gene>
    <name evidence="2" type="ORF">OK345_10575</name>
</gene>
<dbReference type="Proteomes" id="UP001209922">
    <property type="component" value="Unassembled WGS sequence"/>
</dbReference>
<dbReference type="Pfam" id="PF11906">
    <property type="entry name" value="DUF3426"/>
    <property type="match status" value="1"/>
</dbReference>
<accession>A0ABT3JWV4</accession>
<feature type="compositionally biased region" description="Low complexity" evidence="1">
    <location>
        <begin position="37"/>
        <end position="79"/>
    </location>
</feature>
<proteinExistence type="predicted"/>
<protein>
    <submittedName>
        <fullName evidence="2">DUF3426 domain-containing protein</fullName>
    </submittedName>
</protein>
<name>A0ABT3JWV4_9XANT</name>
<evidence type="ECO:0000256" key="1">
    <source>
        <dbReference type="SAM" id="MobiDB-lite"/>
    </source>
</evidence>
<sequence length="295" mass="30594">MTEETTPPRRPLATFLRGARNDAGDKPATPAAPEPPADAAEPAPLPVDAVPMPTGTEDDATGAGAADPETGDDALAAADGGDGNDDATATDAEAETATDAPADTATADAVETAAPVAVAASAPRAAAPSFLRSTARVPATRAPRWQWLLAAGLGVLLLVQIAVADRARLAADASTRPLVGALCAVLRCTLPPWHEPAAFTMLSREVRPVPGHPGALQVHASFRNDARWAQAWPALQLSLSDADGRVIGSRVFLPQDYLGPDGDLSQRLEPRQSAQIAFRLREPAAATVAFNFEFR</sequence>
<feature type="compositionally biased region" description="Low complexity" evidence="1">
    <location>
        <begin position="86"/>
        <end position="104"/>
    </location>
</feature>